<name>A0A7K1TDF7_9BACT</name>
<keyword evidence="2" id="KW-1185">Reference proteome</keyword>
<reference evidence="1 2" key="1">
    <citation type="submission" date="2019-12" db="EMBL/GenBank/DDBJ databases">
        <title>Hymenobacter sp. HMF4947 Genome sequencing and assembly.</title>
        <authorList>
            <person name="Kang H."/>
            <person name="Cha I."/>
            <person name="Kim H."/>
            <person name="Joh K."/>
        </authorList>
    </citation>
    <scope>NUCLEOTIDE SEQUENCE [LARGE SCALE GENOMIC DNA]</scope>
    <source>
        <strain evidence="1 2">HMF4947</strain>
    </source>
</reference>
<dbReference type="Proteomes" id="UP000441336">
    <property type="component" value="Unassembled WGS sequence"/>
</dbReference>
<sequence>MTLTLQHTPQAFPWGSMYYALYSLVGDERILADVTESATNRFNLLMAELGYHLHPLWLDQTDTYPAPPEWWAKVLQWNASSHDPSSELAPPVMALLLHLPSHAVGVSITAKTGLPVVVFDPTKPAQQDFATLADFVASPYGRCTQLYEVSLGQGLDSFTPVFGPGLLGVRPTARLAWEATRRTQ</sequence>
<gene>
    <name evidence="1" type="ORF">GO988_08860</name>
</gene>
<dbReference type="EMBL" id="WQKZ01000002">
    <property type="protein sequence ID" value="MVN76433.1"/>
    <property type="molecule type" value="Genomic_DNA"/>
</dbReference>
<proteinExistence type="predicted"/>
<organism evidence="1 2">
    <name type="scientific">Hymenobacter ginkgonis</name>
    <dbReference type="NCBI Taxonomy" id="2682976"/>
    <lineage>
        <taxon>Bacteria</taxon>
        <taxon>Pseudomonadati</taxon>
        <taxon>Bacteroidota</taxon>
        <taxon>Cytophagia</taxon>
        <taxon>Cytophagales</taxon>
        <taxon>Hymenobacteraceae</taxon>
        <taxon>Hymenobacter</taxon>
    </lineage>
</organism>
<evidence type="ECO:0000313" key="1">
    <source>
        <dbReference type="EMBL" id="MVN76433.1"/>
    </source>
</evidence>
<dbReference type="RefSeq" id="WP_157564319.1">
    <property type="nucleotide sequence ID" value="NZ_WQKZ01000002.1"/>
</dbReference>
<accession>A0A7K1TDF7</accession>
<evidence type="ECO:0000313" key="2">
    <source>
        <dbReference type="Proteomes" id="UP000441336"/>
    </source>
</evidence>
<comment type="caution">
    <text evidence="1">The sequence shown here is derived from an EMBL/GenBank/DDBJ whole genome shotgun (WGS) entry which is preliminary data.</text>
</comment>
<protein>
    <submittedName>
        <fullName evidence="1">Uncharacterized protein</fullName>
    </submittedName>
</protein>
<dbReference type="AlphaFoldDB" id="A0A7K1TDF7"/>